<evidence type="ECO:0000313" key="2">
    <source>
        <dbReference type="Proteomes" id="UP000598146"/>
    </source>
</evidence>
<keyword evidence="2" id="KW-1185">Reference proteome</keyword>
<dbReference type="Proteomes" id="UP000598146">
    <property type="component" value="Unassembled WGS sequence"/>
</dbReference>
<reference evidence="1" key="1">
    <citation type="submission" date="2020-11" db="EMBL/GenBank/DDBJ databases">
        <title>Isolation and identification of active actinomycetes.</title>
        <authorList>
            <person name="Sun X."/>
        </authorList>
    </citation>
    <scope>NUCLEOTIDE SEQUENCE</scope>
    <source>
        <strain evidence="1">NEAU-A11</strain>
    </source>
</reference>
<protein>
    <submittedName>
        <fullName evidence="1">Uncharacterized protein</fullName>
    </submittedName>
</protein>
<gene>
    <name evidence="1" type="ORF">I4J89_23060</name>
</gene>
<comment type="caution">
    <text evidence="1">The sequence shown here is derived from an EMBL/GenBank/DDBJ whole genome shotgun (WGS) entry which is preliminary data.</text>
</comment>
<proteinExistence type="predicted"/>
<sequence length="215" mass="22508">MPEFSEHCDPIDALDFRADETRPAGYLLDLAVGDTIVPAGLKVAVPTDVTAEPSPGAGVRLTPAVAVLGSLSWSTVPGDPIRIFAYAEIGVAQTLAALRQSGRADVLVRVAVAIYEYDPGMRAYFTRFRTHAGAAPPGAPPGSPMDPAAPATPVYGRLGRDGLLVARDPEDLTPGVRAHALQFELLPVPAAGPQQILLQTSPTTKVVKPFGLPQT</sequence>
<organism evidence="1 2">
    <name type="scientific">Actinoplanes aureus</name>
    <dbReference type="NCBI Taxonomy" id="2792083"/>
    <lineage>
        <taxon>Bacteria</taxon>
        <taxon>Bacillati</taxon>
        <taxon>Actinomycetota</taxon>
        <taxon>Actinomycetes</taxon>
        <taxon>Micromonosporales</taxon>
        <taxon>Micromonosporaceae</taxon>
        <taxon>Actinoplanes</taxon>
    </lineage>
</organism>
<dbReference type="RefSeq" id="WP_196416125.1">
    <property type="nucleotide sequence ID" value="NZ_JADQTO010000011.1"/>
</dbReference>
<name>A0A931CDU8_9ACTN</name>
<dbReference type="AlphaFoldDB" id="A0A931CDU8"/>
<dbReference type="EMBL" id="JADQTO010000011">
    <property type="protein sequence ID" value="MBG0564333.1"/>
    <property type="molecule type" value="Genomic_DNA"/>
</dbReference>
<evidence type="ECO:0000313" key="1">
    <source>
        <dbReference type="EMBL" id="MBG0564333.1"/>
    </source>
</evidence>
<accession>A0A931CDU8</accession>